<dbReference type="PANTHER" id="PTHR21600:SF87">
    <property type="entry name" value="RNA PSEUDOURIDYLATE SYNTHASE DOMAIN-CONTAINING PROTEIN 1"/>
    <property type="match status" value="1"/>
</dbReference>
<dbReference type="SUPFAM" id="SSF55120">
    <property type="entry name" value="Pseudouridine synthase"/>
    <property type="match status" value="1"/>
</dbReference>
<dbReference type="InterPro" id="IPR050188">
    <property type="entry name" value="RluA_PseudoU_synthase"/>
</dbReference>
<protein>
    <submittedName>
        <fullName evidence="5">Pseudouridine synthase</fullName>
    </submittedName>
</protein>
<dbReference type="AlphaFoldDB" id="A0A2Z6B208"/>
<dbReference type="PANTHER" id="PTHR21600">
    <property type="entry name" value="MITOCHONDRIAL RNA PSEUDOURIDINE SYNTHASE"/>
    <property type="match status" value="1"/>
</dbReference>
<dbReference type="CDD" id="cd02869">
    <property type="entry name" value="PseudoU_synth_RluA_like"/>
    <property type="match status" value="1"/>
</dbReference>
<dbReference type="EMBL" id="AP017378">
    <property type="protein sequence ID" value="BBD09436.1"/>
    <property type="molecule type" value="Genomic_DNA"/>
</dbReference>
<dbReference type="Pfam" id="PF00849">
    <property type="entry name" value="PseudoU_synth_2"/>
    <property type="match status" value="1"/>
</dbReference>
<dbReference type="KEGG" id="dfl:DFE_2710"/>
<evidence type="ECO:0000256" key="1">
    <source>
        <dbReference type="ARBA" id="ARBA00010876"/>
    </source>
</evidence>
<accession>A0A2Z6B208</accession>
<dbReference type="InterPro" id="IPR006224">
    <property type="entry name" value="PsdUridine_synth_RluA-like_CS"/>
</dbReference>
<keyword evidence="2" id="KW-0413">Isomerase</keyword>
<evidence type="ECO:0000259" key="4">
    <source>
        <dbReference type="Pfam" id="PF00849"/>
    </source>
</evidence>
<dbReference type="GO" id="GO:0003723">
    <property type="term" value="F:RNA binding"/>
    <property type="evidence" value="ECO:0007669"/>
    <property type="project" value="UniProtKB-KW"/>
</dbReference>
<dbReference type="Proteomes" id="UP000269883">
    <property type="component" value="Chromosome"/>
</dbReference>
<proteinExistence type="inferred from homology"/>
<evidence type="ECO:0000256" key="3">
    <source>
        <dbReference type="PROSITE-ProRule" id="PRU00182"/>
    </source>
</evidence>
<dbReference type="Gene3D" id="3.10.290.10">
    <property type="entry name" value="RNA-binding S4 domain"/>
    <property type="match status" value="1"/>
</dbReference>
<dbReference type="GO" id="GO:0009982">
    <property type="term" value="F:pseudouridine synthase activity"/>
    <property type="evidence" value="ECO:0007669"/>
    <property type="project" value="InterPro"/>
</dbReference>
<evidence type="ECO:0000256" key="2">
    <source>
        <dbReference type="ARBA" id="ARBA00023235"/>
    </source>
</evidence>
<keyword evidence="3" id="KW-0694">RNA-binding</keyword>
<dbReference type="GO" id="GO:0000455">
    <property type="term" value="P:enzyme-directed rRNA pseudouridine synthesis"/>
    <property type="evidence" value="ECO:0007669"/>
    <property type="project" value="TreeGrafter"/>
</dbReference>
<dbReference type="PROSITE" id="PS50889">
    <property type="entry name" value="S4"/>
    <property type="match status" value="1"/>
</dbReference>
<evidence type="ECO:0000313" key="6">
    <source>
        <dbReference type="Proteomes" id="UP000269883"/>
    </source>
</evidence>
<gene>
    <name evidence="5" type="ORF">DFE_2710</name>
</gene>
<dbReference type="OrthoDB" id="128480at2"/>
<reference evidence="5 6" key="1">
    <citation type="journal article" date="2018" name="Sci. Adv.">
        <title>Multi-heme cytochromes provide a pathway for survival in energy-limited environments.</title>
        <authorList>
            <person name="Deng X."/>
            <person name="Dohmae N."/>
            <person name="Nealson K.H."/>
            <person name="Hashimoto K."/>
            <person name="Okamoto A."/>
        </authorList>
    </citation>
    <scope>NUCLEOTIDE SEQUENCE [LARGE SCALE GENOMIC DNA]</scope>
    <source>
        <strain evidence="5 6">IS5</strain>
    </source>
</reference>
<dbReference type="InterPro" id="IPR036986">
    <property type="entry name" value="S4_RNA-bd_sf"/>
</dbReference>
<comment type="similarity">
    <text evidence="1">Belongs to the pseudouridine synthase RluA family.</text>
</comment>
<feature type="domain" description="Pseudouridine synthase RsuA/RluA-like" evidence="4">
    <location>
        <begin position="91"/>
        <end position="239"/>
    </location>
</feature>
<dbReference type="RefSeq" id="WP_126380386.1">
    <property type="nucleotide sequence ID" value="NZ_AP017378.1"/>
</dbReference>
<keyword evidence="6" id="KW-1185">Reference proteome</keyword>
<dbReference type="Gene3D" id="3.30.2350.10">
    <property type="entry name" value="Pseudouridine synthase"/>
    <property type="match status" value="1"/>
</dbReference>
<sequence>MPKVQHIIVSADEGGQKLLNFLRRRLGPDVPQSLLMRIIRKGEVRVDKGRAKPFDRLSAGQDVRIPPIRVQERMQTPAGVPLEIIFREKGLLAVAKPAGLPVQPGTGHSDAVSERLRAQFAEADFTPTPAHRLDRDTSGILLCGASFEALRNLQQGFAEHSIGKFYLAWVQGSVEPGTVLEMQDEMDKTGAHGHERMTIGSGKTALALARCLTSDDGRSLLEIDLRTGRTHQIRLQLASRGLPIIGDSKYGFKTRTQKMYLHAWKIVLGSGEIITNLPAWNSPYQLVNDWFK</sequence>
<evidence type="ECO:0000313" key="5">
    <source>
        <dbReference type="EMBL" id="BBD09436.1"/>
    </source>
</evidence>
<dbReference type="GO" id="GO:0140098">
    <property type="term" value="F:catalytic activity, acting on RNA"/>
    <property type="evidence" value="ECO:0007669"/>
    <property type="project" value="UniProtKB-ARBA"/>
</dbReference>
<dbReference type="InterPro" id="IPR006145">
    <property type="entry name" value="PsdUridine_synth_RsuA/RluA"/>
</dbReference>
<organism evidence="5 6">
    <name type="scientific">Desulfovibrio ferrophilus</name>
    <dbReference type="NCBI Taxonomy" id="241368"/>
    <lineage>
        <taxon>Bacteria</taxon>
        <taxon>Pseudomonadati</taxon>
        <taxon>Thermodesulfobacteriota</taxon>
        <taxon>Desulfovibrionia</taxon>
        <taxon>Desulfovibrionales</taxon>
        <taxon>Desulfovibrionaceae</taxon>
        <taxon>Desulfovibrio</taxon>
    </lineage>
</organism>
<dbReference type="PROSITE" id="PS01129">
    <property type="entry name" value="PSI_RLU"/>
    <property type="match status" value="1"/>
</dbReference>
<dbReference type="InterPro" id="IPR020103">
    <property type="entry name" value="PsdUridine_synth_cat_dom_sf"/>
</dbReference>
<name>A0A2Z6B208_9BACT</name>